<evidence type="ECO:0008006" key="7">
    <source>
        <dbReference type="Google" id="ProtNLM"/>
    </source>
</evidence>
<keyword evidence="6" id="KW-1185">Reference proteome</keyword>
<keyword evidence="3" id="KW-0443">Lipid metabolism</keyword>
<keyword evidence="2" id="KW-0442">Lipid degradation</keyword>
<dbReference type="PANTHER" id="PTHR10272:SF0">
    <property type="entry name" value="PLATELET-ACTIVATING FACTOR ACETYLHYDROLASE"/>
    <property type="match status" value="1"/>
</dbReference>
<keyword evidence="4" id="KW-1133">Transmembrane helix</keyword>
<protein>
    <recommendedName>
        <fullName evidence="7">Carboxylic ester hydrolase</fullName>
    </recommendedName>
</protein>
<sequence>MNVLEILYSISVVLTVILWGKKKNLLLLLVMAQWILLLTQVWVNGWRLPMVLLYLITLFLTFRLTFNVSKTKKQTVAKRTLITAFLLFALALPGYLFPWFTVKEPTGPYQVGTKTFEVVDNSRVDQWAEGDEPRRIMVQLWYPTEDVKHSPKAKYHEHPSLFMEEFAELNGIPGFLLQSFVKQKVPAYNHATLLNQENPYPIIFFSHGFGSNRSQNHFQVLELASQGYIVVGIDHTYFSPGTVFSNGDRPGLADIEFTGDDDLLNDYLYEWSKDAQSVLNWVENVNDGEIHDEVWLEQAKGQIDLSKVGYLGHSFGGATASHTLAVDNRFHAGINMDGFPYGDAHELGVKQPFLTLIGDDSLTADYIDDEDYLAEFYRRIESISGSDNVIPFKDALHLDFSDFPLLSPVTKWIGMTGNLSTKELHNTINNITLEFFNTHLNVSN</sequence>
<feature type="transmembrane region" description="Helical" evidence="4">
    <location>
        <begin position="6"/>
        <end position="21"/>
    </location>
</feature>
<feature type="transmembrane region" description="Helical" evidence="4">
    <location>
        <begin position="81"/>
        <end position="100"/>
    </location>
</feature>
<evidence type="ECO:0000313" key="5">
    <source>
        <dbReference type="EMBL" id="MBC5636336.1"/>
    </source>
</evidence>
<gene>
    <name evidence="5" type="ORF">H8S33_05775</name>
</gene>
<proteinExistence type="predicted"/>
<dbReference type="InterPro" id="IPR029058">
    <property type="entry name" value="AB_hydrolase_fold"/>
</dbReference>
<dbReference type="EMBL" id="JACOOL010000003">
    <property type="protein sequence ID" value="MBC5636336.1"/>
    <property type="molecule type" value="Genomic_DNA"/>
</dbReference>
<comment type="caution">
    <text evidence="5">The sequence shown here is derived from an EMBL/GenBank/DDBJ whole genome shotgun (WGS) entry which is preliminary data.</text>
</comment>
<dbReference type="Gene3D" id="3.40.50.1820">
    <property type="entry name" value="alpha/beta hydrolase"/>
    <property type="match status" value="1"/>
</dbReference>
<dbReference type="SUPFAM" id="SSF53474">
    <property type="entry name" value="alpha/beta-Hydrolases"/>
    <property type="match status" value="1"/>
</dbReference>
<organism evidence="5 6">
    <name type="scientific">Ornithinibacillus hominis</name>
    <dbReference type="NCBI Taxonomy" id="2763055"/>
    <lineage>
        <taxon>Bacteria</taxon>
        <taxon>Bacillati</taxon>
        <taxon>Bacillota</taxon>
        <taxon>Bacilli</taxon>
        <taxon>Bacillales</taxon>
        <taxon>Bacillaceae</taxon>
        <taxon>Ornithinibacillus</taxon>
    </lineage>
</organism>
<reference evidence="5" key="1">
    <citation type="submission" date="2020-08" db="EMBL/GenBank/DDBJ databases">
        <title>Genome public.</title>
        <authorList>
            <person name="Liu C."/>
            <person name="Sun Q."/>
        </authorList>
    </citation>
    <scope>NUCLEOTIDE SEQUENCE</scope>
    <source>
        <strain evidence="5">BX22</strain>
    </source>
</reference>
<evidence type="ECO:0000313" key="6">
    <source>
        <dbReference type="Proteomes" id="UP000637359"/>
    </source>
</evidence>
<feature type="transmembrane region" description="Helical" evidence="4">
    <location>
        <begin position="26"/>
        <end position="45"/>
    </location>
</feature>
<dbReference type="GO" id="GO:0016042">
    <property type="term" value="P:lipid catabolic process"/>
    <property type="evidence" value="ECO:0007669"/>
    <property type="project" value="UniProtKB-KW"/>
</dbReference>
<feature type="transmembrane region" description="Helical" evidence="4">
    <location>
        <begin position="51"/>
        <end position="69"/>
    </location>
</feature>
<evidence type="ECO:0000256" key="2">
    <source>
        <dbReference type="ARBA" id="ARBA00022963"/>
    </source>
</evidence>
<evidence type="ECO:0000256" key="3">
    <source>
        <dbReference type="ARBA" id="ARBA00023098"/>
    </source>
</evidence>
<dbReference type="Pfam" id="PF03403">
    <property type="entry name" value="PAF-AH_p_II"/>
    <property type="match status" value="1"/>
</dbReference>
<name>A0A923RH37_9BACI</name>
<evidence type="ECO:0000256" key="1">
    <source>
        <dbReference type="ARBA" id="ARBA00022801"/>
    </source>
</evidence>
<accession>A0A923RH37</accession>
<evidence type="ECO:0000256" key="4">
    <source>
        <dbReference type="SAM" id="Phobius"/>
    </source>
</evidence>
<dbReference type="RefSeq" id="WP_186869045.1">
    <property type="nucleotide sequence ID" value="NZ_JACOOL010000003.1"/>
</dbReference>
<dbReference type="PANTHER" id="PTHR10272">
    <property type="entry name" value="PLATELET-ACTIVATING FACTOR ACETYLHYDROLASE"/>
    <property type="match status" value="1"/>
</dbReference>
<dbReference type="AlphaFoldDB" id="A0A923RH37"/>
<keyword evidence="4" id="KW-0812">Transmembrane</keyword>
<keyword evidence="4" id="KW-0472">Membrane</keyword>
<dbReference type="GO" id="GO:0003847">
    <property type="term" value="F:1-alkyl-2-acetylglycerophosphocholine esterase activity"/>
    <property type="evidence" value="ECO:0007669"/>
    <property type="project" value="TreeGrafter"/>
</dbReference>
<dbReference type="Proteomes" id="UP000637359">
    <property type="component" value="Unassembled WGS sequence"/>
</dbReference>
<keyword evidence="1" id="KW-0378">Hydrolase</keyword>